<proteinExistence type="predicted"/>
<keyword evidence="1" id="KW-1133">Transmembrane helix</keyword>
<evidence type="ECO:0000256" key="1">
    <source>
        <dbReference type="SAM" id="Phobius"/>
    </source>
</evidence>
<keyword evidence="1" id="KW-0812">Transmembrane</keyword>
<gene>
    <name evidence="2" type="ORF">GCM10010345_84660</name>
</gene>
<accession>A0ABQ3D9A2</accession>
<sequence>MHGVRGVRGVRGLRSHPNSVAFTHPITSPVHSSPWLPSVFAVRGDTAPIPAVALFGGAVFGSGTIVNVTIHIRR</sequence>
<organism evidence="2 3">
    <name type="scientific">Streptomyces canarius</name>
    <dbReference type="NCBI Taxonomy" id="285453"/>
    <lineage>
        <taxon>Bacteria</taxon>
        <taxon>Bacillati</taxon>
        <taxon>Actinomycetota</taxon>
        <taxon>Actinomycetes</taxon>
        <taxon>Kitasatosporales</taxon>
        <taxon>Streptomycetaceae</taxon>
        <taxon>Streptomyces</taxon>
    </lineage>
</organism>
<dbReference type="EMBL" id="BMVN01000064">
    <property type="protein sequence ID" value="GHA68075.1"/>
    <property type="molecule type" value="Genomic_DNA"/>
</dbReference>
<dbReference type="Proteomes" id="UP000653644">
    <property type="component" value="Unassembled WGS sequence"/>
</dbReference>
<evidence type="ECO:0000313" key="2">
    <source>
        <dbReference type="EMBL" id="GHA68075.1"/>
    </source>
</evidence>
<name>A0ABQ3D9A2_9ACTN</name>
<reference evidence="3" key="1">
    <citation type="journal article" date="2019" name="Int. J. Syst. Evol. Microbiol.">
        <title>The Global Catalogue of Microorganisms (GCM) 10K type strain sequencing project: providing services to taxonomists for standard genome sequencing and annotation.</title>
        <authorList>
            <consortium name="The Broad Institute Genomics Platform"/>
            <consortium name="The Broad Institute Genome Sequencing Center for Infectious Disease"/>
            <person name="Wu L."/>
            <person name="Ma J."/>
        </authorList>
    </citation>
    <scope>NUCLEOTIDE SEQUENCE [LARGE SCALE GENOMIC DNA]</scope>
    <source>
        <strain evidence="3">JCM 4733</strain>
    </source>
</reference>
<comment type="caution">
    <text evidence="2">The sequence shown here is derived from an EMBL/GenBank/DDBJ whole genome shotgun (WGS) entry which is preliminary data.</text>
</comment>
<protein>
    <submittedName>
        <fullName evidence="2">Uncharacterized protein</fullName>
    </submittedName>
</protein>
<evidence type="ECO:0000313" key="3">
    <source>
        <dbReference type="Proteomes" id="UP000653644"/>
    </source>
</evidence>
<feature type="transmembrane region" description="Helical" evidence="1">
    <location>
        <begin position="47"/>
        <end position="70"/>
    </location>
</feature>
<keyword evidence="1" id="KW-0472">Membrane</keyword>
<keyword evidence="3" id="KW-1185">Reference proteome</keyword>